<sequence>MTTTETKREEAVPEAETFTAHDVSMANAGSEGSGKGRSAGIAAQGRRAAESAVKVKTLAVGVIMVALVASVGVLGWQLHAKSGDISAMRGAEADRAHAERIALDYAVAAAQMDFKDLPGWQARLTKGTTPELTNKLKQAANSMDQIISPLQWTSTSTPIVAKVRSESDGKFAVDCFVSVMTKNTQAPQGIQSTATYRLTLDKNQNWVISDVGGIDSALAAK</sequence>
<evidence type="ECO:0000313" key="4">
    <source>
        <dbReference type="Proteomes" id="UP000215506"/>
    </source>
</evidence>
<comment type="caution">
    <text evidence="3">The sequence shown here is derived from an EMBL/GenBank/DDBJ whole genome shotgun (WGS) entry which is preliminary data.</text>
</comment>
<feature type="compositionally biased region" description="Basic and acidic residues" evidence="1">
    <location>
        <begin position="1"/>
        <end position="11"/>
    </location>
</feature>
<dbReference type="EMBL" id="NGAF01000005">
    <property type="protein sequence ID" value="OXR45152.1"/>
    <property type="molecule type" value="Genomic_DNA"/>
</dbReference>
<accession>A0A231H8N6</accession>
<keyword evidence="2" id="KW-0472">Membrane</keyword>
<dbReference type="RefSeq" id="WP_223273449.1">
    <property type="nucleotide sequence ID" value="NZ_NGAF01000005.1"/>
</dbReference>
<protein>
    <recommendedName>
        <fullName evidence="5">Mce-associated membrane protein</fullName>
    </recommendedName>
</protein>
<organism evidence="3 4">
    <name type="scientific">Nocardia cerradoensis</name>
    <dbReference type="NCBI Taxonomy" id="85688"/>
    <lineage>
        <taxon>Bacteria</taxon>
        <taxon>Bacillati</taxon>
        <taxon>Actinomycetota</taxon>
        <taxon>Actinomycetes</taxon>
        <taxon>Mycobacteriales</taxon>
        <taxon>Nocardiaceae</taxon>
        <taxon>Nocardia</taxon>
    </lineage>
</organism>
<name>A0A231H8N6_9NOCA</name>
<feature type="transmembrane region" description="Helical" evidence="2">
    <location>
        <begin position="57"/>
        <end position="78"/>
    </location>
</feature>
<evidence type="ECO:0000256" key="2">
    <source>
        <dbReference type="SAM" id="Phobius"/>
    </source>
</evidence>
<evidence type="ECO:0000313" key="3">
    <source>
        <dbReference type="EMBL" id="OXR45152.1"/>
    </source>
</evidence>
<feature type="region of interest" description="Disordered" evidence="1">
    <location>
        <begin position="1"/>
        <end position="39"/>
    </location>
</feature>
<dbReference type="AlphaFoldDB" id="A0A231H8N6"/>
<evidence type="ECO:0000256" key="1">
    <source>
        <dbReference type="SAM" id="MobiDB-lite"/>
    </source>
</evidence>
<keyword evidence="4" id="KW-1185">Reference proteome</keyword>
<gene>
    <name evidence="3" type="ORF">B7C42_03109</name>
</gene>
<keyword evidence="2" id="KW-1133">Transmembrane helix</keyword>
<reference evidence="3 4" key="1">
    <citation type="submission" date="2017-07" db="EMBL/GenBank/DDBJ databases">
        <title>First draft Genome Sequence of Nocardia cerradoensis isolated from human infection.</title>
        <authorList>
            <person name="Carrasco G."/>
        </authorList>
    </citation>
    <scope>NUCLEOTIDE SEQUENCE [LARGE SCALE GENOMIC DNA]</scope>
    <source>
        <strain evidence="3 4">CNM20130759</strain>
    </source>
</reference>
<keyword evidence="2" id="KW-0812">Transmembrane</keyword>
<dbReference type="Proteomes" id="UP000215506">
    <property type="component" value="Unassembled WGS sequence"/>
</dbReference>
<evidence type="ECO:0008006" key="5">
    <source>
        <dbReference type="Google" id="ProtNLM"/>
    </source>
</evidence>
<proteinExistence type="predicted"/>